<protein>
    <submittedName>
        <fullName evidence="2">Non-homologous end-joining DNA ligase</fullName>
        <ecNumber evidence="2">6.5.1.1</ecNumber>
    </submittedName>
</protein>
<dbReference type="Proteomes" id="UP001592582">
    <property type="component" value="Unassembled WGS sequence"/>
</dbReference>
<dbReference type="InterPro" id="IPR014145">
    <property type="entry name" value="LigD_pol_dom"/>
</dbReference>
<name>A0ABV6VHR3_9ACTN</name>
<gene>
    <name evidence="2" type="primary">ligD</name>
    <name evidence="2" type="ORF">ACEZDG_28835</name>
</gene>
<dbReference type="Pfam" id="PF21686">
    <property type="entry name" value="LigD_Prim-Pol"/>
    <property type="match status" value="1"/>
</dbReference>
<dbReference type="PANTHER" id="PTHR42705">
    <property type="entry name" value="BIFUNCTIONAL NON-HOMOLOGOUS END JOINING PROTEIN LIGD"/>
    <property type="match status" value="1"/>
</dbReference>
<evidence type="ECO:0000313" key="2">
    <source>
        <dbReference type="EMBL" id="MFC1413280.1"/>
    </source>
</evidence>
<keyword evidence="2" id="KW-0436">Ligase</keyword>
<dbReference type="PANTHER" id="PTHR42705:SF2">
    <property type="entry name" value="BIFUNCTIONAL NON-HOMOLOGOUS END JOINING PROTEIN LIGD"/>
    <property type="match status" value="1"/>
</dbReference>
<comment type="caution">
    <text evidence="2">The sequence shown here is derived from an EMBL/GenBank/DDBJ whole genome shotgun (WGS) entry which is preliminary data.</text>
</comment>
<dbReference type="EMBL" id="JBHEZX010000015">
    <property type="protein sequence ID" value="MFC1413280.1"/>
    <property type="molecule type" value="Genomic_DNA"/>
</dbReference>
<dbReference type="EC" id="6.5.1.1" evidence="2"/>
<dbReference type="NCBIfam" id="TIGR02778">
    <property type="entry name" value="ligD_pol"/>
    <property type="match status" value="1"/>
</dbReference>
<organism evidence="2 3">
    <name type="scientific">Streptacidiphilus alkalitolerans</name>
    <dbReference type="NCBI Taxonomy" id="3342712"/>
    <lineage>
        <taxon>Bacteria</taxon>
        <taxon>Bacillati</taxon>
        <taxon>Actinomycetota</taxon>
        <taxon>Actinomycetes</taxon>
        <taxon>Kitasatosporales</taxon>
        <taxon>Streptomycetaceae</taxon>
        <taxon>Streptacidiphilus</taxon>
    </lineage>
</organism>
<proteinExistence type="predicted"/>
<evidence type="ECO:0000259" key="1">
    <source>
        <dbReference type="Pfam" id="PF21686"/>
    </source>
</evidence>
<dbReference type="CDD" id="cd04861">
    <property type="entry name" value="LigD_Pol_like"/>
    <property type="match status" value="1"/>
</dbReference>
<dbReference type="Gene3D" id="3.90.920.10">
    <property type="entry name" value="DNA primase, PRIM domain"/>
    <property type="match status" value="1"/>
</dbReference>
<feature type="domain" description="DNA ligase D polymerase" evidence="1">
    <location>
        <begin position="38"/>
        <end position="288"/>
    </location>
</feature>
<dbReference type="RefSeq" id="WP_380514859.1">
    <property type="nucleotide sequence ID" value="NZ_JBHEZX010000015.1"/>
</dbReference>
<reference evidence="2 3" key="1">
    <citation type="submission" date="2024-09" db="EMBL/GenBank/DDBJ databases">
        <authorList>
            <person name="Lee S.D."/>
        </authorList>
    </citation>
    <scope>NUCLEOTIDE SEQUENCE [LARGE SCALE GENOMIC DNA]</scope>
    <source>
        <strain evidence="2 3">N1-1</strain>
    </source>
</reference>
<evidence type="ECO:0000313" key="3">
    <source>
        <dbReference type="Proteomes" id="UP001592582"/>
    </source>
</evidence>
<dbReference type="GO" id="GO:0003910">
    <property type="term" value="F:DNA ligase (ATP) activity"/>
    <property type="evidence" value="ECO:0007669"/>
    <property type="project" value="UniProtKB-EC"/>
</dbReference>
<sequence length="303" mass="32797">MSSAERAGHASRTVVDVGGRPVRLTHLERVLYPESGTTKAAVLHYYSQAAPVFLPHLAGRPASFLRCPEGVAGERFWAKNIPAGAPDWVQTLDVPVHTKSLRQVVVADLATLTWAGNLGCLEIHTPQWQHAPERHDRLIIDLDPGEGTTMLHTCAAALAVRLALADDGLRAWPKTSGSKGIHLIAPLRPAPADMVSGYAKRLAARLRDQYPQLIADNVRRDRTGLVLLDWSQNTGAKTTVAPYSLRAMPTPTVSTPVTWEEIAACEDPAGLVFTPDDVTRRIAEHGDLLAPLLDPATGQDLPQ</sequence>
<accession>A0ABV6VHR3</accession>
<keyword evidence="3" id="KW-1185">Reference proteome</keyword>
<dbReference type="InterPro" id="IPR052171">
    <property type="entry name" value="NHEJ_LigD"/>
</dbReference>